<dbReference type="PROSITE" id="PS51257">
    <property type="entry name" value="PROKAR_LIPOPROTEIN"/>
    <property type="match status" value="1"/>
</dbReference>
<dbReference type="Proteomes" id="UP001185092">
    <property type="component" value="Unassembled WGS sequence"/>
</dbReference>
<dbReference type="EMBL" id="JAVDQD010000008">
    <property type="protein sequence ID" value="MDR6241488.1"/>
    <property type="molecule type" value="Genomic_DNA"/>
</dbReference>
<evidence type="ECO:0000313" key="2">
    <source>
        <dbReference type="Proteomes" id="UP001185092"/>
    </source>
</evidence>
<name>A0AAE3XRM6_9BACT</name>
<dbReference type="RefSeq" id="WP_309942301.1">
    <property type="nucleotide sequence ID" value="NZ_AP025306.1"/>
</dbReference>
<evidence type="ECO:0000313" key="1">
    <source>
        <dbReference type="EMBL" id="MDR6241488.1"/>
    </source>
</evidence>
<reference evidence="1" key="1">
    <citation type="submission" date="2023-07" db="EMBL/GenBank/DDBJ databases">
        <title>Genomic Encyclopedia of Type Strains, Phase IV (KMG-IV): sequencing the most valuable type-strain genomes for metagenomic binning, comparative biology and taxonomic classification.</title>
        <authorList>
            <person name="Goeker M."/>
        </authorList>
    </citation>
    <scope>NUCLEOTIDE SEQUENCE</scope>
    <source>
        <strain evidence="1">DSM 26174</strain>
    </source>
</reference>
<dbReference type="AlphaFoldDB" id="A0AAE3XRM6"/>
<evidence type="ECO:0008006" key="3">
    <source>
        <dbReference type="Google" id="ProtNLM"/>
    </source>
</evidence>
<protein>
    <recommendedName>
        <fullName evidence="3">Lipoprotein</fullName>
    </recommendedName>
</protein>
<keyword evidence="2" id="KW-1185">Reference proteome</keyword>
<gene>
    <name evidence="1" type="ORF">HNQ88_004575</name>
</gene>
<accession>A0AAE3XRM6</accession>
<sequence length="165" mass="19124">MEEKKFQIIYWIKVIIISMLSLSSCSNKKIKKVVDDFSNYSCFLTLNIIAQNSNESATIVINNADFYILLSNSLDINDYKNEVYNSICHGTSITVSKKQFIELEPYMLKEMPICEKSEKILETYFKNSSSISGLYSEKRQDIIYCLSKDKIFTYVDDETGFLVVY</sequence>
<comment type="caution">
    <text evidence="1">The sequence shown here is derived from an EMBL/GenBank/DDBJ whole genome shotgun (WGS) entry which is preliminary data.</text>
</comment>
<proteinExistence type="predicted"/>
<organism evidence="1 2">
    <name type="scientific">Aureibacter tunicatorum</name>
    <dbReference type="NCBI Taxonomy" id="866807"/>
    <lineage>
        <taxon>Bacteria</taxon>
        <taxon>Pseudomonadati</taxon>
        <taxon>Bacteroidota</taxon>
        <taxon>Cytophagia</taxon>
        <taxon>Cytophagales</taxon>
        <taxon>Persicobacteraceae</taxon>
        <taxon>Aureibacter</taxon>
    </lineage>
</organism>